<sequence length="42" mass="4723">MDGTSTLWKAKCMPGDYIIKGVHDELYPCGPDIFEETYGLID</sequence>
<accession>A0A1Y0VKA8</accession>
<dbReference type="EMBL" id="CP021471">
    <property type="protein sequence ID" value="ARW18662.1"/>
    <property type="molecule type" value="Genomic_DNA"/>
</dbReference>
<proteinExistence type="predicted"/>
<dbReference type="AlphaFoldDB" id="A0A1Y0VKA8"/>
<keyword evidence="1" id="KW-0614">Plasmid</keyword>
<reference evidence="1 2" key="1">
    <citation type="submission" date="2017-05" db="EMBL/GenBank/DDBJ databases">
        <title>Genome sequence of Pediococcus pentosaceus strain SRCM100892.</title>
        <authorList>
            <person name="Cho S.H."/>
        </authorList>
    </citation>
    <scope>NUCLEOTIDE SEQUENCE [LARGE SCALE GENOMIC DNA]</scope>
    <source>
        <strain evidence="1 2">SRCM100892</strain>
        <plasmid evidence="2">Plasmid ppc892-1</plasmid>
    </source>
</reference>
<geneLocation type="plasmid" evidence="2">
    <name>ppc892-1</name>
</geneLocation>
<evidence type="ECO:0000313" key="2">
    <source>
        <dbReference type="Proteomes" id="UP000196118"/>
    </source>
</evidence>
<name>A0A1Y0VKA8_PEDPE</name>
<protein>
    <submittedName>
        <fullName evidence="1">Uncharacterized protein</fullName>
    </submittedName>
</protein>
<evidence type="ECO:0000313" key="1">
    <source>
        <dbReference type="EMBL" id="ARW18662.1"/>
    </source>
</evidence>
<organism evidence="1 2">
    <name type="scientific">Pediococcus pentosaceus</name>
    <dbReference type="NCBI Taxonomy" id="1255"/>
    <lineage>
        <taxon>Bacteria</taxon>
        <taxon>Bacillati</taxon>
        <taxon>Bacillota</taxon>
        <taxon>Bacilli</taxon>
        <taxon>Lactobacillales</taxon>
        <taxon>Lactobacillaceae</taxon>
        <taxon>Pediococcus</taxon>
    </lineage>
</organism>
<dbReference type="Proteomes" id="UP000196118">
    <property type="component" value="Plasmid pPC892-1"/>
</dbReference>
<gene>
    <name evidence="1" type="ORF">S100892_00056</name>
</gene>